<gene>
    <name evidence="5" type="primary">adk</name>
    <name evidence="8" type="ORF">SAMN04488563_7170</name>
</gene>
<dbReference type="HAMAP" id="MF_00235">
    <property type="entry name" value="Adenylate_kinase_Adk"/>
    <property type="match status" value="1"/>
</dbReference>
<proteinExistence type="inferred from homology"/>
<evidence type="ECO:0000256" key="1">
    <source>
        <dbReference type="ARBA" id="ARBA00022679"/>
    </source>
</evidence>
<comment type="subunit">
    <text evidence="5 7">Monomer.</text>
</comment>
<dbReference type="NCBIfam" id="NF011105">
    <property type="entry name" value="PRK14532.1"/>
    <property type="match status" value="1"/>
</dbReference>
<evidence type="ECO:0000256" key="3">
    <source>
        <dbReference type="ARBA" id="ARBA00022741"/>
    </source>
</evidence>
<reference evidence="9" key="1">
    <citation type="submission" date="2016-10" db="EMBL/GenBank/DDBJ databases">
        <authorList>
            <person name="Varghese N."/>
            <person name="Submissions S."/>
        </authorList>
    </citation>
    <scope>NUCLEOTIDE SEQUENCE [LARGE SCALE GENOMIC DNA]</scope>
    <source>
        <strain evidence="9">DSM 45079</strain>
    </source>
</reference>
<evidence type="ECO:0000256" key="4">
    <source>
        <dbReference type="ARBA" id="ARBA00022777"/>
    </source>
</evidence>
<evidence type="ECO:0000313" key="8">
    <source>
        <dbReference type="EMBL" id="SDU89178.1"/>
    </source>
</evidence>
<keyword evidence="1 5" id="KW-0808">Transferase</keyword>
<dbReference type="CDD" id="cd01428">
    <property type="entry name" value="ADK"/>
    <property type="match status" value="1"/>
</dbReference>
<dbReference type="STRING" id="419479.SAMN04488563_7170"/>
<dbReference type="InterPro" id="IPR033690">
    <property type="entry name" value="Adenylat_kinase_CS"/>
</dbReference>
<dbReference type="AlphaFoldDB" id="A0A1H2M8A9"/>
<feature type="binding site" evidence="5">
    <location>
        <begin position="11"/>
        <end position="16"/>
    </location>
    <ligand>
        <name>ATP</name>
        <dbReference type="ChEBI" id="CHEBI:30616"/>
    </ligand>
</feature>
<sequence>MTRLLIMGPPGAGKGTQAELVAKRFAVPSISTGDIFRSNIAAETDLGLRVKPYLGPGLYVPDELTNEVVRDRLTQADVAEGFLLDGYPRTLSQVDFLDKVLAEQGHELDHVIVLNVDVDEVVKRLHERALKEGREDDTPETIRSRQELYLEQTAPLIAVYRDRGLVFEVEGLGTVDEVQQRVADAIEQPPQPR</sequence>
<evidence type="ECO:0000313" key="9">
    <source>
        <dbReference type="Proteomes" id="UP000182977"/>
    </source>
</evidence>
<feature type="binding site" evidence="5">
    <location>
        <begin position="58"/>
        <end position="60"/>
    </location>
    <ligand>
        <name>AMP</name>
        <dbReference type="ChEBI" id="CHEBI:456215"/>
    </ligand>
</feature>
<keyword evidence="4 5" id="KW-0418">Kinase</keyword>
<dbReference type="SUPFAM" id="SSF52540">
    <property type="entry name" value="P-loop containing nucleoside triphosphate hydrolases"/>
    <property type="match status" value="1"/>
</dbReference>
<feature type="binding site" evidence="5">
    <location>
        <position position="173"/>
    </location>
    <ligand>
        <name>ATP</name>
        <dbReference type="ChEBI" id="CHEBI:30616"/>
    </ligand>
</feature>
<dbReference type="EC" id="2.7.4.3" evidence="5 7"/>
<comment type="domain">
    <text evidence="5">Consists of three domains, a large central CORE domain and two small peripheral domains, NMPbind and LID, which undergo movements during catalysis. The LID domain closes over the site of phosphoryl transfer upon ATP binding. Assembling and dissambling the active center during each catalytic cycle provides an effective means to prevent ATP hydrolysis.</text>
</comment>
<evidence type="ECO:0000256" key="7">
    <source>
        <dbReference type="RuleBase" id="RU003331"/>
    </source>
</evidence>
<dbReference type="RefSeq" id="WP_231948667.1">
    <property type="nucleotide sequence ID" value="NZ_LBMC01000071.1"/>
</dbReference>
<feature type="binding site" evidence="5">
    <location>
        <position position="128"/>
    </location>
    <ligand>
        <name>ATP</name>
        <dbReference type="ChEBI" id="CHEBI:30616"/>
    </ligand>
</feature>
<dbReference type="UniPathway" id="UPA00588">
    <property type="reaction ID" value="UER00649"/>
</dbReference>
<feature type="binding site" evidence="5">
    <location>
        <position position="145"/>
    </location>
    <ligand>
        <name>AMP</name>
        <dbReference type="ChEBI" id="CHEBI:456215"/>
    </ligand>
</feature>
<dbReference type="GO" id="GO:0004017">
    <property type="term" value="F:AMP kinase activity"/>
    <property type="evidence" value="ECO:0007669"/>
    <property type="project" value="UniProtKB-UniRule"/>
</dbReference>
<evidence type="ECO:0000256" key="6">
    <source>
        <dbReference type="RuleBase" id="RU003330"/>
    </source>
</evidence>
<comment type="caution">
    <text evidence="5">Lacks conserved residue(s) required for the propagation of feature annotation.</text>
</comment>
<dbReference type="GO" id="GO:0005737">
    <property type="term" value="C:cytoplasm"/>
    <property type="evidence" value="ECO:0007669"/>
    <property type="project" value="UniProtKB-SubCell"/>
</dbReference>
<feature type="binding site" evidence="5">
    <location>
        <position position="32"/>
    </location>
    <ligand>
        <name>AMP</name>
        <dbReference type="ChEBI" id="CHEBI:456215"/>
    </ligand>
</feature>
<comment type="function">
    <text evidence="5">Catalyzes the reversible transfer of the terminal phosphate group between ATP and AMP. Plays an important role in cellular energy homeostasis and in adenine nucleotide metabolism.</text>
</comment>
<keyword evidence="2 5" id="KW-0545">Nucleotide biosynthesis</keyword>
<keyword evidence="5 7" id="KW-0067">ATP-binding</keyword>
<dbReference type="Pfam" id="PF00406">
    <property type="entry name" value="ADK"/>
    <property type="match status" value="1"/>
</dbReference>
<evidence type="ECO:0000256" key="5">
    <source>
        <dbReference type="HAMAP-Rule" id="MF_00235"/>
    </source>
</evidence>
<keyword evidence="3 5" id="KW-0547">Nucleotide-binding</keyword>
<dbReference type="NCBIfam" id="NF011100">
    <property type="entry name" value="PRK14527.1"/>
    <property type="match status" value="1"/>
</dbReference>
<comment type="similarity">
    <text evidence="5 6">Belongs to the adenylate kinase family.</text>
</comment>
<dbReference type="EMBL" id="LT629791">
    <property type="protein sequence ID" value="SDU89178.1"/>
    <property type="molecule type" value="Genomic_DNA"/>
</dbReference>
<dbReference type="PRINTS" id="PR00094">
    <property type="entry name" value="ADENYLTKNASE"/>
</dbReference>
<keyword evidence="9" id="KW-1185">Reference proteome</keyword>
<dbReference type="PANTHER" id="PTHR23359">
    <property type="entry name" value="NUCLEOTIDE KINASE"/>
    <property type="match status" value="1"/>
</dbReference>
<protein>
    <recommendedName>
        <fullName evidence="5 7">Adenylate kinase</fullName>
        <shortName evidence="5">AK</shortName>
        <ecNumber evidence="5 7">2.7.4.3</ecNumber>
    </recommendedName>
    <alternativeName>
        <fullName evidence="5">ATP-AMP transphosphorylase</fullName>
    </alternativeName>
    <alternativeName>
        <fullName evidence="5">ATP:AMP phosphotransferase</fullName>
    </alternativeName>
    <alternativeName>
        <fullName evidence="5">Adenylate monophosphate kinase</fullName>
    </alternativeName>
</protein>
<feature type="region of interest" description="NMP" evidence="5">
    <location>
        <begin position="31"/>
        <end position="60"/>
    </location>
</feature>
<feature type="binding site" evidence="5">
    <location>
        <position position="134"/>
    </location>
    <ligand>
        <name>AMP</name>
        <dbReference type="ChEBI" id="CHEBI:456215"/>
    </ligand>
</feature>
<feature type="binding site" evidence="5">
    <location>
        <position position="93"/>
    </location>
    <ligand>
        <name>AMP</name>
        <dbReference type="ChEBI" id="CHEBI:456215"/>
    </ligand>
</feature>
<dbReference type="Gene3D" id="3.40.50.300">
    <property type="entry name" value="P-loop containing nucleotide triphosphate hydrolases"/>
    <property type="match status" value="1"/>
</dbReference>
<organism evidence="8 9">
    <name type="scientific">Jiangella alkaliphila</name>
    <dbReference type="NCBI Taxonomy" id="419479"/>
    <lineage>
        <taxon>Bacteria</taxon>
        <taxon>Bacillati</taxon>
        <taxon>Actinomycetota</taxon>
        <taxon>Actinomycetes</taxon>
        <taxon>Jiangellales</taxon>
        <taxon>Jiangellaceae</taxon>
        <taxon>Jiangella</taxon>
    </lineage>
</organism>
<keyword evidence="5" id="KW-0963">Cytoplasm</keyword>
<dbReference type="InterPro" id="IPR027417">
    <property type="entry name" value="P-loop_NTPase"/>
</dbReference>
<dbReference type="GO" id="GO:0005524">
    <property type="term" value="F:ATP binding"/>
    <property type="evidence" value="ECO:0007669"/>
    <property type="project" value="UniProtKB-UniRule"/>
</dbReference>
<feature type="binding site" evidence="5">
    <location>
        <begin position="86"/>
        <end position="89"/>
    </location>
    <ligand>
        <name>AMP</name>
        <dbReference type="ChEBI" id="CHEBI:456215"/>
    </ligand>
</feature>
<dbReference type="PROSITE" id="PS00113">
    <property type="entry name" value="ADENYLATE_KINASE"/>
    <property type="match status" value="1"/>
</dbReference>
<comment type="pathway">
    <text evidence="5">Purine metabolism; AMP biosynthesis via salvage pathway; AMP from ADP: step 1/1.</text>
</comment>
<accession>A0A1H2M8A9</accession>
<evidence type="ECO:0000256" key="2">
    <source>
        <dbReference type="ARBA" id="ARBA00022727"/>
    </source>
</evidence>
<dbReference type="GO" id="GO:0044209">
    <property type="term" value="P:AMP salvage"/>
    <property type="evidence" value="ECO:0007669"/>
    <property type="project" value="UniProtKB-UniRule"/>
</dbReference>
<dbReference type="NCBIfam" id="NF001381">
    <property type="entry name" value="PRK00279.1-3"/>
    <property type="match status" value="1"/>
</dbReference>
<comment type="catalytic activity">
    <reaction evidence="5 7">
        <text>AMP + ATP = 2 ADP</text>
        <dbReference type="Rhea" id="RHEA:12973"/>
        <dbReference type="ChEBI" id="CHEBI:30616"/>
        <dbReference type="ChEBI" id="CHEBI:456215"/>
        <dbReference type="ChEBI" id="CHEBI:456216"/>
        <dbReference type="EC" id="2.7.4.3"/>
    </reaction>
</comment>
<comment type="subcellular location">
    <subcellularLocation>
        <location evidence="5 7">Cytoplasm</location>
    </subcellularLocation>
</comment>
<dbReference type="Proteomes" id="UP000182977">
    <property type="component" value="Chromosome I"/>
</dbReference>
<feature type="binding site" evidence="5">
    <location>
        <position position="37"/>
    </location>
    <ligand>
        <name>AMP</name>
        <dbReference type="ChEBI" id="CHEBI:456215"/>
    </ligand>
</feature>
<dbReference type="InterPro" id="IPR000850">
    <property type="entry name" value="Adenylat/UMP-CMP_kin"/>
</dbReference>
<name>A0A1H2M8A9_9ACTN</name>